<keyword evidence="3" id="KW-1003">Cell membrane</keyword>
<name>A0A381QCU2_9ZZZZ</name>
<keyword evidence="6 7" id="KW-0472">Membrane</keyword>
<feature type="transmembrane region" description="Helical" evidence="7">
    <location>
        <begin position="34"/>
        <end position="55"/>
    </location>
</feature>
<reference evidence="8" key="1">
    <citation type="submission" date="2018-05" db="EMBL/GenBank/DDBJ databases">
        <authorList>
            <person name="Lanie J.A."/>
            <person name="Ng W.-L."/>
            <person name="Kazmierczak K.M."/>
            <person name="Andrzejewski T.M."/>
            <person name="Davidsen T.M."/>
            <person name="Wayne K.J."/>
            <person name="Tettelin H."/>
            <person name="Glass J.I."/>
            <person name="Rusch D."/>
            <person name="Podicherti R."/>
            <person name="Tsui H.-C.T."/>
            <person name="Winkler M.E."/>
        </authorList>
    </citation>
    <scope>NUCLEOTIDE SEQUENCE</scope>
</reference>
<feature type="transmembrane region" description="Helical" evidence="7">
    <location>
        <begin position="213"/>
        <end position="232"/>
    </location>
</feature>
<feature type="transmembrane region" description="Helical" evidence="7">
    <location>
        <begin position="373"/>
        <end position="399"/>
    </location>
</feature>
<evidence type="ECO:0000256" key="3">
    <source>
        <dbReference type="ARBA" id="ARBA00022475"/>
    </source>
</evidence>
<dbReference type="Pfam" id="PF01235">
    <property type="entry name" value="Na_Ala_symp"/>
    <property type="match status" value="1"/>
</dbReference>
<evidence type="ECO:0000256" key="5">
    <source>
        <dbReference type="ARBA" id="ARBA00022989"/>
    </source>
</evidence>
<feature type="transmembrane region" description="Helical" evidence="7">
    <location>
        <begin position="334"/>
        <end position="353"/>
    </location>
</feature>
<dbReference type="EMBL" id="UINC01001305">
    <property type="protein sequence ID" value="SUZ77151.1"/>
    <property type="molecule type" value="Genomic_DNA"/>
</dbReference>
<dbReference type="PRINTS" id="PR00175">
    <property type="entry name" value="NAALASMPORT"/>
</dbReference>
<sequence length="490" mass="53047">MTTIDEIINESFKPIASALNDFVFYSISVGESQLPLIVVWLIAGALFFTFYLRFINFRGFAHAIRIVMGKEDKKETAPGEVTHFQALTTAVSGTVGVGNITHVAVAISIGGPGATFWLIVAGILGMASKFVECTLGVKYRQINRDGSVSGGPMYYMEKGLAERNLPRLGRVMAYYYAFCIVVGCLGIGCMFQANQAYVQFVNVTGGDAGFFATRGWMFGSILALLTALVIIGGIKSIAKVTSKLVPFMALLYVSAALVVIGVNFFSIPAAVTAIISNAFSPEGVTGGMFAVLILGFRRAAFSNEAGIGSSAIAHATVKTDEPLTQGFVAMLEPFIDTVVICTITALVIILTVYDPVLLNEGTIRGVELTSSAFASVIPWFPNVLAVVVILFAYSTMISWSYYGLEGFVYFFGSKRPTKMLFNTLFCLFVVIGCTVKLDAVLDFSDSMIFAMALANMLALYLLGPNVKRELDVYWAKIKKTRLNDYKQTQG</sequence>
<dbReference type="AlphaFoldDB" id="A0A381QCU2"/>
<dbReference type="GO" id="GO:0005886">
    <property type="term" value="C:plasma membrane"/>
    <property type="evidence" value="ECO:0007669"/>
    <property type="project" value="UniProtKB-SubCell"/>
</dbReference>
<evidence type="ECO:0000313" key="8">
    <source>
        <dbReference type="EMBL" id="SUZ77151.1"/>
    </source>
</evidence>
<evidence type="ECO:0000256" key="2">
    <source>
        <dbReference type="ARBA" id="ARBA00022448"/>
    </source>
</evidence>
<protein>
    <recommendedName>
        <fullName evidence="9">Amino acid carrier protein</fullName>
    </recommendedName>
</protein>
<feature type="transmembrane region" description="Helical" evidence="7">
    <location>
        <begin position="443"/>
        <end position="462"/>
    </location>
</feature>
<accession>A0A381QCU2</accession>
<keyword evidence="4 7" id="KW-0812">Transmembrane</keyword>
<keyword evidence="2" id="KW-0813">Transport</keyword>
<dbReference type="NCBIfam" id="TIGR00835">
    <property type="entry name" value="agcS"/>
    <property type="match status" value="1"/>
</dbReference>
<dbReference type="PANTHER" id="PTHR30330:SF3">
    <property type="entry name" value="TRANSCRIPTIONAL REGULATOR, LRP FAMILY"/>
    <property type="match status" value="1"/>
</dbReference>
<evidence type="ECO:0000256" key="4">
    <source>
        <dbReference type="ARBA" id="ARBA00022692"/>
    </source>
</evidence>
<gene>
    <name evidence="8" type="ORF">METZ01_LOCUS30005</name>
</gene>
<feature type="transmembrane region" description="Helical" evidence="7">
    <location>
        <begin position="273"/>
        <end position="296"/>
    </location>
</feature>
<dbReference type="InterPro" id="IPR001463">
    <property type="entry name" value="Na/Ala_symport"/>
</dbReference>
<organism evidence="8">
    <name type="scientific">marine metagenome</name>
    <dbReference type="NCBI Taxonomy" id="408172"/>
    <lineage>
        <taxon>unclassified sequences</taxon>
        <taxon>metagenomes</taxon>
        <taxon>ecological metagenomes</taxon>
    </lineage>
</organism>
<feature type="transmembrane region" description="Helical" evidence="7">
    <location>
        <begin position="419"/>
        <end position="437"/>
    </location>
</feature>
<dbReference type="GO" id="GO:0005283">
    <property type="term" value="F:amino acid:sodium symporter activity"/>
    <property type="evidence" value="ECO:0007669"/>
    <property type="project" value="InterPro"/>
</dbReference>
<dbReference type="PANTHER" id="PTHR30330">
    <property type="entry name" value="AGSS FAMILY TRANSPORTER, SODIUM-ALANINE"/>
    <property type="match status" value="1"/>
</dbReference>
<feature type="transmembrane region" description="Helical" evidence="7">
    <location>
        <begin position="173"/>
        <end position="193"/>
    </location>
</feature>
<keyword evidence="5 7" id="KW-1133">Transmembrane helix</keyword>
<evidence type="ECO:0000256" key="6">
    <source>
        <dbReference type="ARBA" id="ARBA00023136"/>
    </source>
</evidence>
<dbReference type="Gene3D" id="1.20.1740.10">
    <property type="entry name" value="Amino acid/polyamine transporter I"/>
    <property type="match status" value="1"/>
</dbReference>
<evidence type="ECO:0000256" key="7">
    <source>
        <dbReference type="SAM" id="Phobius"/>
    </source>
</evidence>
<proteinExistence type="predicted"/>
<comment type="subcellular location">
    <subcellularLocation>
        <location evidence="1">Cell membrane</location>
        <topology evidence="1">Multi-pass membrane protein</topology>
    </subcellularLocation>
</comment>
<evidence type="ECO:0000256" key="1">
    <source>
        <dbReference type="ARBA" id="ARBA00004651"/>
    </source>
</evidence>
<evidence type="ECO:0008006" key="9">
    <source>
        <dbReference type="Google" id="ProtNLM"/>
    </source>
</evidence>
<feature type="transmembrane region" description="Helical" evidence="7">
    <location>
        <begin position="244"/>
        <end position="267"/>
    </location>
</feature>